<protein>
    <submittedName>
        <fullName evidence="2">Uncharacterized protein</fullName>
    </submittedName>
</protein>
<keyword evidence="3" id="KW-1185">Reference proteome</keyword>
<dbReference type="AlphaFoldDB" id="A0A0F0CLA4"/>
<name>A0A0F0CLA4_9BACT</name>
<accession>A0A0F0CLA4</accession>
<organism evidence="2 3">
    <name type="scientific">Candidatus Omnitrophus magneticus</name>
    <dbReference type="NCBI Taxonomy" id="1609969"/>
    <lineage>
        <taxon>Bacteria</taxon>
        <taxon>Pseudomonadati</taxon>
        <taxon>Candidatus Omnitrophota</taxon>
        <taxon>Candidatus Omnitrophus</taxon>
    </lineage>
</organism>
<gene>
    <name evidence="2" type="ORF">OMAG_002096</name>
</gene>
<feature type="transmembrane region" description="Helical" evidence="1">
    <location>
        <begin position="6"/>
        <end position="27"/>
    </location>
</feature>
<keyword evidence="1" id="KW-0472">Membrane</keyword>
<keyword evidence="1" id="KW-1133">Transmembrane helix</keyword>
<sequence length="46" mass="5564">MNRFSIGVYIMSNNIKIIFIFAFFRVFKFLKIQSQRFLNINPEFVA</sequence>
<comment type="caution">
    <text evidence="2">The sequence shown here is derived from an EMBL/GenBank/DDBJ whole genome shotgun (WGS) entry which is preliminary data.</text>
</comment>
<evidence type="ECO:0000313" key="2">
    <source>
        <dbReference type="EMBL" id="KJJ84037.1"/>
    </source>
</evidence>
<dbReference type="EMBL" id="JYNY01000414">
    <property type="protein sequence ID" value="KJJ84037.1"/>
    <property type="molecule type" value="Genomic_DNA"/>
</dbReference>
<keyword evidence="1" id="KW-0812">Transmembrane</keyword>
<reference evidence="2 3" key="1">
    <citation type="submission" date="2015-02" db="EMBL/GenBank/DDBJ databases">
        <title>Single-cell genomics of uncultivated deep-branching MTB reveals a conserved set of magnetosome genes.</title>
        <authorList>
            <person name="Kolinko S."/>
            <person name="Richter M."/>
            <person name="Glockner F.O."/>
            <person name="Brachmann A."/>
            <person name="Schuler D."/>
        </authorList>
    </citation>
    <scope>NUCLEOTIDE SEQUENCE [LARGE SCALE GENOMIC DNA]</scope>
    <source>
        <strain evidence="2">SKK-01</strain>
    </source>
</reference>
<proteinExistence type="predicted"/>
<dbReference type="Proteomes" id="UP000033428">
    <property type="component" value="Unassembled WGS sequence"/>
</dbReference>
<evidence type="ECO:0000256" key="1">
    <source>
        <dbReference type="SAM" id="Phobius"/>
    </source>
</evidence>
<evidence type="ECO:0000313" key="3">
    <source>
        <dbReference type="Proteomes" id="UP000033428"/>
    </source>
</evidence>